<comment type="caution">
    <text evidence="1">The sequence shown here is derived from an EMBL/GenBank/DDBJ whole genome shotgun (WGS) entry which is preliminary data.</text>
</comment>
<dbReference type="EMBL" id="VJMJ01000096">
    <property type="protein sequence ID" value="KAF0735503.1"/>
    <property type="molecule type" value="Genomic_DNA"/>
</dbReference>
<reference evidence="1 2" key="1">
    <citation type="submission" date="2019-07" db="EMBL/GenBank/DDBJ databases">
        <title>Genomics analysis of Aphanomyces spp. identifies a new class of oomycete effector associated with host adaptation.</title>
        <authorList>
            <person name="Gaulin E."/>
        </authorList>
    </citation>
    <scope>NUCLEOTIDE SEQUENCE [LARGE SCALE GENOMIC DNA]</scope>
    <source>
        <strain evidence="1 2">ATCC 201684</strain>
    </source>
</reference>
<dbReference type="VEuPathDB" id="FungiDB:AeMF1_010084"/>
<gene>
    <name evidence="1" type="ORF">Ae201684_008069</name>
</gene>
<proteinExistence type="predicted"/>
<evidence type="ECO:0000313" key="1">
    <source>
        <dbReference type="EMBL" id="KAF0735503.1"/>
    </source>
</evidence>
<protein>
    <submittedName>
        <fullName evidence="1">Uncharacterized protein</fullName>
    </submittedName>
</protein>
<evidence type="ECO:0000313" key="2">
    <source>
        <dbReference type="Proteomes" id="UP000481153"/>
    </source>
</evidence>
<keyword evidence="2" id="KW-1185">Reference proteome</keyword>
<accession>A0A6G0X6Q1</accession>
<organism evidence="1 2">
    <name type="scientific">Aphanomyces euteiches</name>
    <dbReference type="NCBI Taxonomy" id="100861"/>
    <lineage>
        <taxon>Eukaryota</taxon>
        <taxon>Sar</taxon>
        <taxon>Stramenopiles</taxon>
        <taxon>Oomycota</taxon>
        <taxon>Saprolegniomycetes</taxon>
        <taxon>Saprolegniales</taxon>
        <taxon>Verrucalvaceae</taxon>
        <taxon>Aphanomyces</taxon>
    </lineage>
</organism>
<name>A0A6G0X6Q1_9STRA</name>
<sequence length="162" mass="18887">MASPHFFRVNCVHDQVFSENYIRCYQNHGLKVIRCFPHCCPHMEYRGCGSSLSLRIDSAGLQQLDTLHAFGRFEIAAEPAFADGESIEWSTFSSDLCSKDNVYGMWLSGLRQIDENRSVLFHFNKNKTDGWHYQWHGGSGKQKLHEMHRFHVVLPRRRQELN</sequence>
<dbReference type="AlphaFoldDB" id="A0A6G0X6Q1"/>
<dbReference type="Proteomes" id="UP000481153">
    <property type="component" value="Unassembled WGS sequence"/>
</dbReference>